<dbReference type="Proteomes" id="UP000525078">
    <property type="component" value="Unassembled WGS sequence"/>
</dbReference>
<protein>
    <submittedName>
        <fullName evidence="1">Uncharacterized protein</fullName>
    </submittedName>
</protein>
<evidence type="ECO:0000313" key="1">
    <source>
        <dbReference type="EMBL" id="KAF4371285.1"/>
    </source>
</evidence>
<sequence>MIGSNSLEQPLRYSKHCSSLLTQVDHYQPLLAQPETHLTLAMISIIVSSLPVNKTSNVAELFDNVSQNVKVKRYSEALVDIKATIERHTSLFHKPFHRASILRQL</sequence>
<comment type="caution">
    <text evidence="1">The sequence shown here is derived from an EMBL/GenBank/DDBJ whole genome shotgun (WGS) entry which is preliminary data.</text>
</comment>
<organism evidence="1 2">
    <name type="scientific">Cannabis sativa</name>
    <name type="common">Hemp</name>
    <name type="synonym">Marijuana</name>
    <dbReference type="NCBI Taxonomy" id="3483"/>
    <lineage>
        <taxon>Eukaryota</taxon>
        <taxon>Viridiplantae</taxon>
        <taxon>Streptophyta</taxon>
        <taxon>Embryophyta</taxon>
        <taxon>Tracheophyta</taxon>
        <taxon>Spermatophyta</taxon>
        <taxon>Magnoliopsida</taxon>
        <taxon>eudicotyledons</taxon>
        <taxon>Gunneridae</taxon>
        <taxon>Pentapetalae</taxon>
        <taxon>rosids</taxon>
        <taxon>fabids</taxon>
        <taxon>Rosales</taxon>
        <taxon>Cannabaceae</taxon>
        <taxon>Cannabis</taxon>
    </lineage>
</organism>
<proteinExistence type="predicted"/>
<reference evidence="1 2" key="1">
    <citation type="journal article" date="2020" name="bioRxiv">
        <title>Sequence and annotation of 42 cannabis genomes reveals extensive copy number variation in cannabinoid synthesis and pathogen resistance genes.</title>
        <authorList>
            <person name="Mckernan K.J."/>
            <person name="Helbert Y."/>
            <person name="Kane L.T."/>
            <person name="Ebling H."/>
            <person name="Zhang L."/>
            <person name="Liu B."/>
            <person name="Eaton Z."/>
            <person name="Mclaughlin S."/>
            <person name="Kingan S."/>
            <person name="Baybayan P."/>
            <person name="Concepcion G."/>
            <person name="Jordan M."/>
            <person name="Riva A."/>
            <person name="Barbazuk W."/>
            <person name="Harkins T."/>
        </authorList>
    </citation>
    <scope>NUCLEOTIDE SEQUENCE [LARGE SCALE GENOMIC DNA]</scope>
    <source>
        <strain evidence="2">cv. Jamaican Lion 4</strain>
        <tissue evidence="1">Leaf</tissue>
    </source>
</reference>
<dbReference type="AlphaFoldDB" id="A0A7J6FKY5"/>
<accession>A0A7J6FKY5</accession>
<gene>
    <name evidence="1" type="ORF">F8388_023445</name>
</gene>
<dbReference type="EMBL" id="JAATIP010000112">
    <property type="protein sequence ID" value="KAF4371285.1"/>
    <property type="molecule type" value="Genomic_DNA"/>
</dbReference>
<evidence type="ECO:0000313" key="2">
    <source>
        <dbReference type="Proteomes" id="UP000525078"/>
    </source>
</evidence>
<name>A0A7J6FKY5_CANSA</name>